<name>A0A2R8CBU4_9RHOB</name>
<dbReference type="Proteomes" id="UP000244898">
    <property type="component" value="Unassembled WGS sequence"/>
</dbReference>
<keyword evidence="2" id="KW-1185">Reference proteome</keyword>
<dbReference type="OrthoDB" id="9808976at2"/>
<organism evidence="1 2">
    <name type="scientific">Falsiruegeria mediterranea M17</name>
    <dbReference type="NCBI Taxonomy" id="1200281"/>
    <lineage>
        <taxon>Bacteria</taxon>
        <taxon>Pseudomonadati</taxon>
        <taxon>Pseudomonadota</taxon>
        <taxon>Alphaproteobacteria</taxon>
        <taxon>Rhodobacterales</taxon>
        <taxon>Roseobacteraceae</taxon>
        <taxon>Falsiruegeria</taxon>
    </lineage>
</organism>
<gene>
    <name evidence="1" type="ORF">TRM7615_03373</name>
</gene>
<reference evidence="2" key="1">
    <citation type="submission" date="2018-03" db="EMBL/GenBank/DDBJ databases">
        <authorList>
            <person name="Rodrigo-Torres L."/>
            <person name="Arahal R. D."/>
            <person name="Lucena T."/>
        </authorList>
    </citation>
    <scope>NUCLEOTIDE SEQUENCE [LARGE SCALE GENOMIC DNA]</scope>
    <source>
        <strain evidence="2">CECT 7615</strain>
    </source>
</reference>
<dbReference type="AlphaFoldDB" id="A0A2R8CBU4"/>
<proteinExistence type="predicted"/>
<dbReference type="RefSeq" id="WP_108789574.1">
    <property type="nucleotide sequence ID" value="NZ_ONZG01000008.1"/>
</dbReference>
<dbReference type="EMBL" id="ONZG01000008">
    <property type="protein sequence ID" value="SPJ29851.1"/>
    <property type="molecule type" value="Genomic_DNA"/>
</dbReference>
<evidence type="ECO:0000313" key="1">
    <source>
        <dbReference type="EMBL" id="SPJ29851.1"/>
    </source>
</evidence>
<accession>A0A2R8CBU4</accession>
<protein>
    <recommendedName>
        <fullName evidence="3">BioF2-like acetyltransferase domain-containing protein</fullName>
    </recommendedName>
</protein>
<evidence type="ECO:0008006" key="3">
    <source>
        <dbReference type="Google" id="ProtNLM"/>
    </source>
</evidence>
<sequence length="229" mass="25900">MGHAIDRFEAQTLFRLDTGRAFDHILPIFERVHAADDDAGVHLSWPWLRSLFHDYPGRCRIYALSLTGRIWDARAFLPLRRDLHWSETRQEFVTRYAAMGMLNIADYTGFVCSDDAVIGGFAQALLSEPWARLSLRFEATGRRARSFAAGFDPAEVAVKWSGGRSSNGTIDNLLCPRIAVPDTPEGYIAQLSKKMRKKYRRAQWQADAMAAKMHLSAPHQQAAHLDLIL</sequence>
<evidence type="ECO:0000313" key="2">
    <source>
        <dbReference type="Proteomes" id="UP000244898"/>
    </source>
</evidence>